<sequence>MPKDGGNSQQDAATTRSRWATRKLTVKSSGLKRISIIGRMPKRSDSTEKKRQSAGSSESGGSQGANGITIQEEPVDEVDATSTTTSEEEGEGRTLFFNLPLPAEWKDEEGNPAQTYTRNKIRTAKYTPLSFIPKNIWFQFHNIANIFFLFNVILVFFPIFGGTNPGVNAIPLIFIITVTAIKDAIEDYRRTVLDNELNNAAVHRLVGWENVNVAEDNVSTWRRIKKATTRFMSLLWDAIQSLWKKDSDSNDTNEGPDAARVSIETKANRKSVASAFEDIQMTPVSSPLPPTGTSAGNPMEADALAREKGDLINYERDITGQARFHKDMWKNLQVGDFVRLYNDDELPADVIVLATSDNDGACYVETKNLDGETNLKVRQALRCGRTLRHARDCERAEFSIESEPPQANLYKYNAAIKWQQSFRGMGSKEMSEPITIDNLLLRGCNLRNTDWVLGIVVFTGHDTKIMMNAGATPSKRARIARELNFNVLLNFGVLFTICLLSAIVNGVSWGKSDASIAWFDYGAIGGTPAMTGFITFFAALIVFQNLIPISLYISLEIVRTLQAIFIYSDVEMYYEPIDYPCVPKSWNISDDVGQIEYIFSDKTGTLTQNVMEFKKATINGQPYGEAYTEAQAGMRKRLGIDVIKEGAEAREQIAACKSRALEGLRMIHDNPYLHDEDMTFIAPDFVNDLRGESGDEQREANAHFMLALALCHTVIADHIPGERPRIEFKAQSPDEAALVATARDMGFTVLGSTSEGIRLNVMGEEIHYTILNTIEFNSSRKRMSAIIKMPDGRIILFCKGADSIIYSRLKRGEQTELRRTTAEHLEMFAREGLRTLCIAQRILPEQEYLEWRKEHDKAASAMQDREEKLEEVADKIEQNLTLLGGTAIEDRLQDGVPGTIELLGKAGIKLWVLTGDKVETAINIGFSCNVLNNDMELITLKVVEDESGNTTNDQFISQLDAELTERLRYFGLTGDDEDLAEARKNHEAPLPTHALVIDGFSLKWVLDERLKQKFLILCKQCASVLCCRVSPAQKAAVVSMVKNGLDVMTLSIGDGANDVAMIQEADVGVGIAGVEGRQAVMSADYAIGQFRFLQRLILVHGRWSYRRMAEAIANFFYKNMIWTFTIFWYQIWCNYDITYIFEYTYIILFNLIFTSLPPIVIGVLDQDVSDSVSLAVPQLYRRGIERMEWTQQKFWTYMADGLYQSVITFFIPYLVASNTPSIAGNGRDVAERYRLGAYIAHPAVITINLYILINTYTWDWVTLLIITLSDLLIFFWSGVYTSTTFAGTFYGTAAQIYSELSFWIVLVLTPLICIAPRYASKAMQKVFWPYDVDIIREQVTSGKFEKFTKGTQEQGSDPVKESVSSSSGSSRRKHQPQQSVDEDLRPIYPPSIAATSVAGHGPRSQRGSDGTNYTRHDISMETPVDQPADIPDIPIRQSVDRVRPSYDRMRASMDRMDRGVRASFEASNDFTSAAMLSRFESTRSGPGEPEGSGLVSRIRRRTRGKSFKSPFAFHKDHNNHIREHE</sequence>
<name>A0ACC2J6P5_9PEZI</name>
<dbReference type="Proteomes" id="UP001153334">
    <property type="component" value="Unassembled WGS sequence"/>
</dbReference>
<gene>
    <name evidence="1" type="ORF">ONZ43_g926</name>
</gene>
<evidence type="ECO:0000313" key="1">
    <source>
        <dbReference type="EMBL" id="KAJ8123024.1"/>
    </source>
</evidence>
<protein>
    <submittedName>
        <fullName evidence="1">Uncharacterized protein</fullName>
    </submittedName>
</protein>
<evidence type="ECO:0000313" key="2">
    <source>
        <dbReference type="Proteomes" id="UP001153334"/>
    </source>
</evidence>
<accession>A0ACC2J6P5</accession>
<keyword evidence="2" id="KW-1185">Reference proteome</keyword>
<comment type="caution">
    <text evidence="1">The sequence shown here is derived from an EMBL/GenBank/DDBJ whole genome shotgun (WGS) entry which is preliminary data.</text>
</comment>
<proteinExistence type="predicted"/>
<organism evidence="1 2">
    <name type="scientific">Nemania bipapillata</name>
    <dbReference type="NCBI Taxonomy" id="110536"/>
    <lineage>
        <taxon>Eukaryota</taxon>
        <taxon>Fungi</taxon>
        <taxon>Dikarya</taxon>
        <taxon>Ascomycota</taxon>
        <taxon>Pezizomycotina</taxon>
        <taxon>Sordariomycetes</taxon>
        <taxon>Xylariomycetidae</taxon>
        <taxon>Xylariales</taxon>
        <taxon>Xylariaceae</taxon>
        <taxon>Nemania</taxon>
    </lineage>
</organism>
<reference evidence="1" key="1">
    <citation type="submission" date="2022-11" db="EMBL/GenBank/DDBJ databases">
        <title>Genome Sequence of Nemania bipapillata.</title>
        <authorList>
            <person name="Buettner E."/>
        </authorList>
    </citation>
    <scope>NUCLEOTIDE SEQUENCE</scope>
    <source>
        <strain evidence="1">CP14</strain>
    </source>
</reference>
<dbReference type="EMBL" id="JAPESX010000136">
    <property type="protein sequence ID" value="KAJ8123024.1"/>
    <property type="molecule type" value="Genomic_DNA"/>
</dbReference>